<name>A0A0R1RAE3_9LACO</name>
<dbReference type="eggNOG" id="COG3860">
    <property type="taxonomic scope" value="Bacteria"/>
</dbReference>
<dbReference type="CDD" id="cd10451">
    <property type="entry name" value="GIY-YIG_LuxR_like"/>
    <property type="match status" value="1"/>
</dbReference>
<sequence length="135" mass="15996">MDADTSRKQVTKEELMNPKRKQELLDQYAKIEIDYGVIQLKNKANGKIYIAAVPNLKNRWSFYQQNLNNGSFPNPDLLADWRKYGAENFEFSELYRKDATDVLNMRYTLKELKKEWLTKLQPFGDHGYNQPMKEL</sequence>
<evidence type="ECO:0000313" key="2">
    <source>
        <dbReference type="Proteomes" id="UP000051999"/>
    </source>
</evidence>
<dbReference type="SUPFAM" id="SSF82771">
    <property type="entry name" value="GIY-YIG endonuclease"/>
    <property type="match status" value="1"/>
</dbReference>
<accession>A0A0R1RAE3</accession>
<dbReference type="Gene3D" id="3.40.1440.10">
    <property type="entry name" value="GIY-YIG endonuclease"/>
    <property type="match status" value="1"/>
</dbReference>
<dbReference type="InterPro" id="IPR035901">
    <property type="entry name" value="GIY-YIG_endonuc_sf"/>
</dbReference>
<dbReference type="Proteomes" id="UP000051999">
    <property type="component" value="Unassembled WGS sequence"/>
</dbReference>
<organism evidence="1 2">
    <name type="scientific">Furfurilactobacillus rossiae DSM 15814</name>
    <dbReference type="NCBI Taxonomy" id="1114972"/>
    <lineage>
        <taxon>Bacteria</taxon>
        <taxon>Bacillati</taxon>
        <taxon>Bacillota</taxon>
        <taxon>Bacilli</taxon>
        <taxon>Lactobacillales</taxon>
        <taxon>Lactobacillaceae</taxon>
        <taxon>Furfurilactobacillus</taxon>
    </lineage>
</organism>
<dbReference type="PATRIC" id="fig|1114972.6.peg.954"/>
<evidence type="ECO:0008006" key="3">
    <source>
        <dbReference type="Google" id="ProtNLM"/>
    </source>
</evidence>
<protein>
    <recommendedName>
        <fullName evidence="3">LuxR family transcriptional regulator</fullName>
    </recommendedName>
</protein>
<dbReference type="STRING" id="1114972.FD35_GL000943"/>
<dbReference type="AlphaFoldDB" id="A0A0R1RAE3"/>
<reference evidence="1 2" key="1">
    <citation type="journal article" date="2015" name="Genome Announc.">
        <title>Expanding the biotechnology potential of lactobacilli through comparative genomics of 213 strains and associated genera.</title>
        <authorList>
            <person name="Sun Z."/>
            <person name="Harris H.M."/>
            <person name="McCann A."/>
            <person name="Guo C."/>
            <person name="Argimon S."/>
            <person name="Zhang W."/>
            <person name="Yang X."/>
            <person name="Jeffery I.B."/>
            <person name="Cooney J.C."/>
            <person name="Kagawa T.F."/>
            <person name="Liu W."/>
            <person name="Song Y."/>
            <person name="Salvetti E."/>
            <person name="Wrobel A."/>
            <person name="Rasinkangas P."/>
            <person name="Parkhill J."/>
            <person name="Rea M.C."/>
            <person name="O'Sullivan O."/>
            <person name="Ritari J."/>
            <person name="Douillard F.P."/>
            <person name="Paul Ross R."/>
            <person name="Yang R."/>
            <person name="Briner A.E."/>
            <person name="Felis G.E."/>
            <person name="de Vos W.M."/>
            <person name="Barrangou R."/>
            <person name="Klaenhammer T.R."/>
            <person name="Caufield P.W."/>
            <person name="Cui Y."/>
            <person name="Zhang H."/>
            <person name="O'Toole P.W."/>
        </authorList>
    </citation>
    <scope>NUCLEOTIDE SEQUENCE [LARGE SCALE GENOMIC DNA]</scope>
    <source>
        <strain evidence="1 2">DSM 15814</strain>
    </source>
</reference>
<keyword evidence="2" id="KW-1185">Reference proteome</keyword>
<gene>
    <name evidence="1" type="ORF">FD35_GL000943</name>
</gene>
<comment type="caution">
    <text evidence="1">The sequence shown here is derived from an EMBL/GenBank/DDBJ whole genome shotgun (WGS) entry which is preliminary data.</text>
</comment>
<proteinExistence type="predicted"/>
<dbReference type="EMBL" id="AZFF01000016">
    <property type="protein sequence ID" value="KRL53692.1"/>
    <property type="molecule type" value="Genomic_DNA"/>
</dbReference>
<evidence type="ECO:0000313" key="1">
    <source>
        <dbReference type="EMBL" id="KRL53692.1"/>
    </source>
</evidence>